<evidence type="ECO:0008006" key="4">
    <source>
        <dbReference type="Google" id="ProtNLM"/>
    </source>
</evidence>
<protein>
    <recommendedName>
        <fullName evidence="4">Two-component sensor histidine kinase</fullName>
    </recommendedName>
</protein>
<organism evidence="2 3">
    <name type="scientific">Anaerostipes amylophilus</name>
    <dbReference type="NCBI Taxonomy" id="2981779"/>
    <lineage>
        <taxon>Bacteria</taxon>
        <taxon>Bacillati</taxon>
        <taxon>Bacillota</taxon>
        <taxon>Clostridia</taxon>
        <taxon>Lachnospirales</taxon>
        <taxon>Lachnospiraceae</taxon>
        <taxon>Anaerostipes</taxon>
    </lineage>
</organism>
<keyword evidence="3" id="KW-1185">Reference proteome</keyword>
<keyword evidence="1" id="KW-0472">Membrane</keyword>
<name>A0ABV1IW65_9FIRM</name>
<comment type="caution">
    <text evidence="2">The sequence shown here is derived from an EMBL/GenBank/DDBJ whole genome shotgun (WGS) entry which is preliminary data.</text>
</comment>
<gene>
    <name evidence="2" type="ORF">AAAU51_09765</name>
</gene>
<dbReference type="RefSeq" id="WP_349111144.1">
    <property type="nucleotide sequence ID" value="NZ_JBBNIN010000014.1"/>
</dbReference>
<evidence type="ECO:0000313" key="3">
    <source>
        <dbReference type="Proteomes" id="UP001482154"/>
    </source>
</evidence>
<evidence type="ECO:0000313" key="2">
    <source>
        <dbReference type="EMBL" id="MEQ2711460.1"/>
    </source>
</evidence>
<feature type="transmembrane region" description="Helical" evidence="1">
    <location>
        <begin position="7"/>
        <end position="31"/>
    </location>
</feature>
<keyword evidence="1" id="KW-1133">Transmembrane helix</keyword>
<accession>A0ABV1IW65</accession>
<dbReference type="EMBL" id="JBBNIN010000014">
    <property type="protein sequence ID" value="MEQ2711460.1"/>
    <property type="molecule type" value="Genomic_DNA"/>
</dbReference>
<sequence>MKFRWKLMIVTMLIVSFSFGFGGMLLIQYSYEASIKQEKKSARGSYEMILRMLKEIDEMDDTYQNQTFVSVLKRLNRQRLLRDSSVRLLKEEDGVVQWKQPLYYNR</sequence>
<proteinExistence type="predicted"/>
<keyword evidence="1" id="KW-0812">Transmembrane</keyword>
<dbReference type="Proteomes" id="UP001482154">
    <property type="component" value="Unassembled WGS sequence"/>
</dbReference>
<evidence type="ECO:0000256" key="1">
    <source>
        <dbReference type="SAM" id="Phobius"/>
    </source>
</evidence>
<reference evidence="2 3" key="1">
    <citation type="submission" date="2024-04" db="EMBL/GenBank/DDBJ databases">
        <title>Human intestinal bacterial collection.</title>
        <authorList>
            <person name="Pauvert C."/>
            <person name="Hitch T.C.A."/>
            <person name="Clavel T."/>
        </authorList>
    </citation>
    <scope>NUCLEOTIDE SEQUENCE [LARGE SCALE GENOMIC DNA]</scope>
    <source>
        <strain evidence="2 3">CLA-AA-H249</strain>
    </source>
</reference>